<dbReference type="Pfam" id="PF08922">
    <property type="entry name" value="DUF1905"/>
    <property type="match status" value="1"/>
</dbReference>
<dbReference type="InterPro" id="IPR037079">
    <property type="entry name" value="AF2212/PG0164-like_sf"/>
</dbReference>
<protein>
    <submittedName>
        <fullName evidence="1">DUF1905 domain-containing protein</fullName>
    </submittedName>
</protein>
<dbReference type="InterPro" id="IPR015018">
    <property type="entry name" value="DUF1905"/>
</dbReference>
<organism evidence="1 2">
    <name type="scientific">Methylophilus glucosoxydans</name>
    <dbReference type="NCBI Taxonomy" id="752553"/>
    <lineage>
        <taxon>Bacteria</taxon>
        <taxon>Pseudomonadati</taxon>
        <taxon>Pseudomonadota</taxon>
        <taxon>Betaproteobacteria</taxon>
        <taxon>Nitrosomonadales</taxon>
        <taxon>Methylophilaceae</taxon>
        <taxon>Methylophilus</taxon>
    </lineage>
</organism>
<accession>A0ABW3GL52</accession>
<dbReference type="Gene3D" id="2.40.30.100">
    <property type="entry name" value="AF2212/PG0164-like"/>
    <property type="match status" value="1"/>
</dbReference>
<gene>
    <name evidence="1" type="ORF">ACFQ1T_06205</name>
</gene>
<reference evidence="2" key="1">
    <citation type="journal article" date="2019" name="Int. J. Syst. Evol. Microbiol.">
        <title>The Global Catalogue of Microorganisms (GCM) 10K type strain sequencing project: providing services to taxonomists for standard genome sequencing and annotation.</title>
        <authorList>
            <consortium name="The Broad Institute Genomics Platform"/>
            <consortium name="The Broad Institute Genome Sequencing Center for Infectious Disease"/>
            <person name="Wu L."/>
            <person name="Ma J."/>
        </authorList>
    </citation>
    <scope>NUCLEOTIDE SEQUENCE [LARGE SCALE GENOMIC DNA]</scope>
    <source>
        <strain evidence="2">CCUG 59685</strain>
    </source>
</reference>
<dbReference type="EMBL" id="JBHTJW010000002">
    <property type="protein sequence ID" value="MFD0929369.1"/>
    <property type="molecule type" value="Genomic_DNA"/>
</dbReference>
<dbReference type="Proteomes" id="UP001597106">
    <property type="component" value="Unassembled WGS sequence"/>
</dbReference>
<proteinExistence type="predicted"/>
<keyword evidence="2" id="KW-1185">Reference proteome</keyword>
<dbReference type="RefSeq" id="WP_379074888.1">
    <property type="nucleotide sequence ID" value="NZ_JBHTJW010000002.1"/>
</dbReference>
<name>A0ABW3GL52_9PROT</name>
<evidence type="ECO:0000313" key="2">
    <source>
        <dbReference type="Proteomes" id="UP001597106"/>
    </source>
</evidence>
<sequence>MSEVVMDGLEYTFTDVIRLWQGSKSTWHYVSLPPDISDEIHTLSQYHQTKRRGWGAVKVTASITSNRAPSIPASALTWQTSIFPVFDHKRYALFLKAEIRKQASVLEGDAVTIQLKLQF</sequence>
<comment type="caution">
    <text evidence="1">The sequence shown here is derived from an EMBL/GenBank/DDBJ whole genome shotgun (WGS) entry which is preliminary data.</text>
</comment>
<dbReference type="SUPFAM" id="SSF141694">
    <property type="entry name" value="AF2212/PG0164-like"/>
    <property type="match status" value="1"/>
</dbReference>
<evidence type="ECO:0000313" key="1">
    <source>
        <dbReference type="EMBL" id="MFD0929369.1"/>
    </source>
</evidence>